<feature type="region of interest" description="Disordered" evidence="8">
    <location>
        <begin position="904"/>
        <end position="949"/>
    </location>
</feature>
<dbReference type="InterPro" id="IPR000742">
    <property type="entry name" value="EGF"/>
</dbReference>
<feature type="domain" description="EGF-like" evidence="11">
    <location>
        <begin position="495"/>
        <end position="526"/>
    </location>
</feature>
<feature type="compositionally biased region" description="Basic and acidic residues" evidence="8">
    <location>
        <begin position="2218"/>
        <end position="2228"/>
    </location>
</feature>
<dbReference type="PROSITE" id="PS50026">
    <property type="entry name" value="EGF_3"/>
    <property type="match status" value="3"/>
</dbReference>
<dbReference type="EMBL" id="JBAMIC010000021">
    <property type="protein sequence ID" value="KAK7092975.1"/>
    <property type="molecule type" value="Genomic_DNA"/>
</dbReference>
<feature type="domain" description="WSC" evidence="14">
    <location>
        <begin position="212"/>
        <end position="307"/>
    </location>
</feature>
<dbReference type="InterPro" id="IPR013320">
    <property type="entry name" value="ConA-like_dom_sf"/>
</dbReference>
<feature type="disulfide bond" evidence="6">
    <location>
        <begin position="1675"/>
        <end position="1684"/>
    </location>
</feature>
<feature type="disulfide bond" evidence="6">
    <location>
        <begin position="1656"/>
        <end position="1673"/>
    </location>
</feature>
<keyword evidence="7" id="KW-0424">Laminin EGF-like domain</keyword>
<dbReference type="GO" id="GO:0016322">
    <property type="term" value="P:neuron remodeling"/>
    <property type="evidence" value="ECO:0007669"/>
    <property type="project" value="TreeGrafter"/>
</dbReference>
<feature type="chain" id="PRO_5043007970" description="Multiple epidermal growth factor-like domains protein 6" evidence="10">
    <location>
        <begin position="21"/>
        <end position="2228"/>
    </location>
</feature>
<feature type="transmembrane region" description="Helical" evidence="9">
    <location>
        <begin position="2146"/>
        <end position="2167"/>
    </location>
</feature>
<feature type="region of interest" description="Disordered" evidence="8">
    <location>
        <begin position="962"/>
        <end position="988"/>
    </location>
</feature>
<evidence type="ECO:0000256" key="2">
    <source>
        <dbReference type="ARBA" id="ARBA00022723"/>
    </source>
</evidence>
<feature type="region of interest" description="Disordered" evidence="8">
    <location>
        <begin position="2186"/>
        <end position="2228"/>
    </location>
</feature>
<keyword evidence="16" id="KW-1185">Reference proteome</keyword>
<dbReference type="Pfam" id="PF00053">
    <property type="entry name" value="EGF_laminin"/>
    <property type="match status" value="7"/>
</dbReference>
<keyword evidence="9" id="KW-0472">Membrane</keyword>
<evidence type="ECO:0000256" key="4">
    <source>
        <dbReference type="ARBA" id="ARBA00022737"/>
    </source>
</evidence>
<feature type="signal peptide" evidence="10">
    <location>
        <begin position="1"/>
        <end position="20"/>
    </location>
</feature>
<dbReference type="Pfam" id="PF13385">
    <property type="entry name" value="Laminin_G_3"/>
    <property type="match status" value="1"/>
</dbReference>
<dbReference type="PANTHER" id="PTHR24043">
    <property type="entry name" value="SCAVENGER RECEPTOR CLASS F"/>
    <property type="match status" value="1"/>
</dbReference>
<dbReference type="PROSITE" id="PS50027">
    <property type="entry name" value="EGF_LAM_2"/>
    <property type="match status" value="1"/>
</dbReference>
<evidence type="ECO:0000256" key="9">
    <source>
        <dbReference type="SAM" id="Phobius"/>
    </source>
</evidence>
<dbReference type="FunFam" id="2.170.300.10:FF:000002">
    <property type="entry name" value="Multiple epidermal growth factor-like domains 10"/>
    <property type="match status" value="1"/>
</dbReference>
<sequence length="2228" mass="234275">MYRTLLSSCCCLLLLGTGRAAVSTTVTTRIRGSSYGVFRSCNDVLQASKQQGHSPPSDGEYLLTLPQNVSVSVYCKGFASGTPREYLTLVSGRSTNFAEIYMTQGTSDQCQAKYPETFYVNGGHTEFYRVRLDPSKLTVDLHDPTFAVVSLGVPVSYGTAGDLYARTADCGPMGQFSVDLRGTPFTLSPTVSWRWDGHYADGSTNGQPQIHKNAYIGCFEDAGDRLLPTSVLKSGAERAALTPDTCSTACAKAGFSYSGVENKNKCFCGDSYTKHRRATESSCNTACSGDRTLTCGGSWRISVYATDKGQTVRGRCGGFPAKCYPVVGSSPQPAMQLALAPSNPCLHGVCQHNEMCVALSAESFKCVPKCNGTSCDADQHPVVSNTVDCPMGLLPIQCGCATNTCTGARFNGDRCLSSTGKSRVTCIHEDPGHVQFTDAEGKGSARCPNGTQMVGCSYWDSANHHQGNGAGVMASQTNSCSVPGCTTCTVYARCQAFVCGCENGATCNPLTGQCVCPPGYYGDQCDTFDYCSYYEDHKDDHSPACSAGTCQAVPSKNIRTYGASSQSSGTCVFPFSVQVATDSISPLSSVTYTQCVDDDLAGPPFACGTYFDGVDDYIDLGVWSPGAVYTLSAWVSPAISDNTRRIILGAGWNCRDFGLILQNGRFNALYSPTNKSACTANLQGPTYTLHNWYLVTVTNNGTHATLYVGDDFVIQTPARPFFVPTSESFRMGNSKGFKEQTYKGYIKSVKIWKRSLELSEIQSGMSAQGMYNSTNQALNQGLVAHYELGNAVNISCVGTDHGGDDWTLLQDQEVSGVHCNVNRMMIGQGITVQVAPYDGLSGGFIEVYAEAIHIDGYLTAEGRGYWGGQRPTGAGADGQPGESYHSWNGSQANLNLHVQFYQPHRGGGGGGQGGTHGPHGMGSPGGGGGYGMAGGAAKRGSSQKGQGGLTYGSAELQRLYMGSGGGSGGNAKDLAHSPPGGRGGNGGGAIGLYARGTVQIHGHVSVAGEGGQGDTREATGCALCPAACSGTSGHNCNSNSTSACWDTSGPGGGGSGGSLYIRADVVDVGWDKLWLQGGSGGLGGTGGCGGDGGTGRVRVDAVTFRGDLPVGGKLSIANSTTSYQDLSVPGQKQIHYSSALVYGNEIFRGCYKDTIDKRHFAMTLKITDTIKRQMTPQFCIQQCRQNGYAFSAVELGFECYCDNALQLSLITHENECGQACKGDPRQTCGAANRMSVYGPKSFLPALGYNGALQKCRPWCLTGNLYSPEPSWGYCDLSSQTSISYTIRCQCPAGFQGTSCDQACPAGTWGLNCGKLCICNNTNTLHCNPQDGSCDCRPGYEGATCDLQCPSGTFGLKCSGHCSCSETSDCDFATGKCSCKPGWKGDKCQFPCPQGTYGLNCSHSCQCFQGSCDPEDGTCSCDTGYKLPFCSDTCDPSNYGPNCMSLCDCHNQPCDAITGMCKCNPGYDGRRCEKLCPHGTFGADCGQQCQCQNDAACDHVTGECDCGAGWVGEQCELPCPPNQYGMDCEQKCVCAVLNMEACDAITGLCYCKPGYTGDACQQKCDEGYWGNCASRCDCYNKAPCDKRTGQCQCLPGFTGPQCQTACQDTTYGANCSQSCPPCSTGICSKVNGSCVCPGGSCSSCPSGLFGIQCDQVCQCEYGTCHTEAGQTYTCQCDPGWQGLKCDTPCPAGTYGTNCLSACQCVHGNCSTETGYCTCDPGFIGESCQSQCPTNTYGVLCSGNCQPCGPGALTDDCDPVSGQCVCKPGYFGALCDRPCPENTYGDKCTGMCNCINGDCDNVDGSCECVPGYGGDLCDQKCRHGTWGPDCMNNCSCSGHWTSCEVDTGQCQCAAGFTGIQCRQSCPVGTFGTNCADQCTCDATMAQCSPIDGSCLCLPGFYGPNCDQPCSNNTYGVNCSQRCDCSGHGGCDNQGVCDCEPGYGGDHCLTQCEEDAKWGKNCRSTCDCSDQHCDFRDGLCRCDPGKQGRRCDQSCDADHFGFQCAQLCECKNGATCDPETGECHCPTGIDGRYCNQSCPVGKYGVGCGQSCPCSPDTACDRKTGQCQCQPGFKGPACNITCPDGTWDVNCAMKCSSTCHAGCLPDTGQCKCTAGSCPPGYSCQPSGLCDTAAALTSPNTGGGLSGGQTAGIVVGFILGLVVVGLAVFFFMHKRNTAVVNRLFAIFKSDTNGSTSSDSSVQGSDNPLYHSQNQKAEPSRVSFELDNRDSSKS</sequence>
<feature type="compositionally biased region" description="Low complexity" evidence="8">
    <location>
        <begin position="2186"/>
        <end position="2201"/>
    </location>
</feature>
<evidence type="ECO:0008006" key="17">
    <source>
        <dbReference type="Google" id="ProtNLM"/>
    </source>
</evidence>
<dbReference type="SMART" id="SM00321">
    <property type="entry name" value="WSC"/>
    <property type="match status" value="2"/>
</dbReference>
<evidence type="ECO:0000256" key="3">
    <source>
        <dbReference type="ARBA" id="ARBA00022729"/>
    </source>
</evidence>
<keyword evidence="5 6" id="KW-1015">Disulfide bond</keyword>
<feature type="domain" description="EGF-like" evidence="11">
    <location>
        <begin position="1648"/>
        <end position="1685"/>
    </location>
</feature>
<dbReference type="Gene3D" id="2.60.120.200">
    <property type="match status" value="1"/>
</dbReference>
<organism evidence="15 16">
    <name type="scientific">Littorina saxatilis</name>
    <dbReference type="NCBI Taxonomy" id="31220"/>
    <lineage>
        <taxon>Eukaryota</taxon>
        <taxon>Metazoa</taxon>
        <taxon>Spiralia</taxon>
        <taxon>Lophotrochozoa</taxon>
        <taxon>Mollusca</taxon>
        <taxon>Gastropoda</taxon>
        <taxon>Caenogastropoda</taxon>
        <taxon>Littorinimorpha</taxon>
        <taxon>Littorinoidea</taxon>
        <taxon>Littorinidae</taxon>
        <taxon>Littorina</taxon>
    </lineage>
</organism>
<dbReference type="PANTHER" id="PTHR24043:SF8">
    <property type="entry name" value="EGF-LIKE DOMAIN-CONTAINING PROTEIN"/>
    <property type="match status" value="1"/>
</dbReference>
<evidence type="ECO:0000256" key="8">
    <source>
        <dbReference type="SAM" id="MobiDB-lite"/>
    </source>
</evidence>
<keyword evidence="1 6" id="KW-0245">EGF-like domain</keyword>
<dbReference type="GO" id="GO:0030169">
    <property type="term" value="F:low-density lipoprotein particle binding"/>
    <property type="evidence" value="ECO:0007669"/>
    <property type="project" value="TreeGrafter"/>
</dbReference>
<feature type="disulfide bond" evidence="6">
    <location>
        <begin position="1806"/>
        <end position="1815"/>
    </location>
</feature>
<evidence type="ECO:0000259" key="14">
    <source>
        <dbReference type="PROSITE" id="PS51212"/>
    </source>
</evidence>
<evidence type="ECO:0000256" key="5">
    <source>
        <dbReference type="ARBA" id="ARBA00023157"/>
    </source>
</evidence>
<dbReference type="CDD" id="cd00055">
    <property type="entry name" value="EGF_Lam"/>
    <property type="match status" value="5"/>
</dbReference>
<evidence type="ECO:0000259" key="13">
    <source>
        <dbReference type="PROSITE" id="PS51046"/>
    </source>
</evidence>
<feature type="domain" description="Laminin EGF-like" evidence="12">
    <location>
        <begin position="1575"/>
        <end position="1620"/>
    </location>
</feature>
<dbReference type="GO" id="GO:0004222">
    <property type="term" value="F:metalloendopeptidase activity"/>
    <property type="evidence" value="ECO:0007669"/>
    <property type="project" value="InterPro"/>
</dbReference>
<protein>
    <recommendedName>
        <fullName evidence="17">Multiple epidermal growth factor-like domains protein 6</fullName>
    </recommendedName>
</protein>
<evidence type="ECO:0000313" key="16">
    <source>
        <dbReference type="Proteomes" id="UP001374579"/>
    </source>
</evidence>
<evidence type="ECO:0000256" key="1">
    <source>
        <dbReference type="ARBA" id="ARBA00022536"/>
    </source>
</evidence>
<evidence type="ECO:0000259" key="11">
    <source>
        <dbReference type="PROSITE" id="PS50026"/>
    </source>
</evidence>
<dbReference type="SMART" id="SM00181">
    <property type="entry name" value="EGF"/>
    <property type="match status" value="21"/>
</dbReference>
<dbReference type="PROSITE" id="PS51046">
    <property type="entry name" value="GON"/>
    <property type="match status" value="1"/>
</dbReference>
<feature type="domain" description="EGF-like" evidence="11">
    <location>
        <begin position="1782"/>
        <end position="1816"/>
    </location>
</feature>
<evidence type="ECO:0000256" key="10">
    <source>
        <dbReference type="SAM" id="SignalP"/>
    </source>
</evidence>
<feature type="disulfide bond" evidence="7">
    <location>
        <begin position="1592"/>
        <end position="1601"/>
    </location>
</feature>
<keyword evidence="4" id="KW-0677">Repeat</keyword>
<dbReference type="Gene3D" id="2.170.300.10">
    <property type="entry name" value="Tie2 ligand-binding domain superfamily"/>
    <property type="match status" value="6"/>
</dbReference>
<evidence type="ECO:0000256" key="7">
    <source>
        <dbReference type="PROSITE-ProRule" id="PRU00460"/>
    </source>
</evidence>
<keyword evidence="9" id="KW-0812">Transmembrane</keyword>
<evidence type="ECO:0000259" key="12">
    <source>
        <dbReference type="PROSITE" id="PS50027"/>
    </source>
</evidence>
<feature type="domain" description="GON" evidence="13">
    <location>
        <begin position="37"/>
        <end position="238"/>
    </location>
</feature>
<gene>
    <name evidence="15" type="ORF">V1264_008642</name>
</gene>
<accession>A0AAN9G3U4</accession>
<keyword evidence="3 10" id="KW-0732">Signal</keyword>
<comment type="caution">
    <text evidence="15">The sequence shown here is derived from an EMBL/GenBank/DDBJ whole genome shotgun (WGS) entry which is preliminary data.</text>
</comment>
<dbReference type="GO" id="GO:0005044">
    <property type="term" value="F:scavenger receptor activity"/>
    <property type="evidence" value="ECO:0007669"/>
    <property type="project" value="InterPro"/>
</dbReference>
<evidence type="ECO:0000313" key="15">
    <source>
        <dbReference type="EMBL" id="KAK7092975.1"/>
    </source>
</evidence>
<feature type="disulfide bond" evidence="6">
    <location>
        <begin position="516"/>
        <end position="525"/>
    </location>
</feature>
<dbReference type="SUPFAM" id="SSF49899">
    <property type="entry name" value="Concanavalin A-like lectins/glucanases"/>
    <property type="match status" value="1"/>
</dbReference>
<dbReference type="PROSITE" id="PS00022">
    <property type="entry name" value="EGF_1"/>
    <property type="match status" value="8"/>
</dbReference>
<keyword evidence="2" id="KW-0479">Metal-binding</keyword>
<dbReference type="SMART" id="SM00180">
    <property type="entry name" value="EGF_Lam"/>
    <property type="match status" value="19"/>
</dbReference>
<dbReference type="PROSITE" id="PS51212">
    <property type="entry name" value="WSC"/>
    <property type="match status" value="2"/>
</dbReference>
<name>A0AAN9G3U4_9CAEN</name>
<dbReference type="GO" id="GO:0016020">
    <property type="term" value="C:membrane"/>
    <property type="evidence" value="ECO:0007669"/>
    <property type="project" value="TreeGrafter"/>
</dbReference>
<dbReference type="InterPro" id="IPR002889">
    <property type="entry name" value="WSC_carb-bd"/>
</dbReference>
<dbReference type="InterPro" id="IPR042635">
    <property type="entry name" value="MEGF10/SREC1/2-like"/>
</dbReference>
<dbReference type="InterPro" id="IPR002049">
    <property type="entry name" value="LE_dom"/>
</dbReference>
<dbReference type="FunFam" id="2.170.300.10:FF:000041">
    <property type="entry name" value="Tyrosine protein kinase receptor tie-1, putative"/>
    <property type="match status" value="3"/>
</dbReference>
<feature type="domain" description="WSC" evidence="14">
    <location>
        <begin position="1144"/>
        <end position="1240"/>
    </location>
</feature>
<feature type="compositionally biased region" description="Gly residues" evidence="8">
    <location>
        <begin position="905"/>
        <end position="934"/>
    </location>
</feature>
<dbReference type="GO" id="GO:0008270">
    <property type="term" value="F:zinc ion binding"/>
    <property type="evidence" value="ECO:0007669"/>
    <property type="project" value="InterPro"/>
</dbReference>
<dbReference type="GO" id="GO:0007157">
    <property type="term" value="P:heterophilic cell-cell adhesion via plasma membrane cell adhesion molecules"/>
    <property type="evidence" value="ECO:0007669"/>
    <property type="project" value="TreeGrafter"/>
</dbReference>
<keyword evidence="9" id="KW-1133">Transmembrane helix</keyword>
<comment type="caution">
    <text evidence="6">Lacks conserved residue(s) required for the propagation of feature annotation.</text>
</comment>
<proteinExistence type="predicted"/>
<dbReference type="GO" id="GO:0016358">
    <property type="term" value="P:dendrite development"/>
    <property type="evidence" value="ECO:0007669"/>
    <property type="project" value="TreeGrafter"/>
</dbReference>
<dbReference type="PRINTS" id="PR00011">
    <property type="entry name" value="EGFLAMININ"/>
</dbReference>
<reference evidence="15 16" key="1">
    <citation type="submission" date="2024-02" db="EMBL/GenBank/DDBJ databases">
        <title>Chromosome-scale genome assembly of the rough periwinkle Littorina saxatilis.</title>
        <authorList>
            <person name="De Jode A."/>
            <person name="Faria R."/>
            <person name="Formenti G."/>
            <person name="Sims Y."/>
            <person name="Smith T.P."/>
            <person name="Tracey A."/>
            <person name="Wood J.M.D."/>
            <person name="Zagrodzka Z.B."/>
            <person name="Johannesson K."/>
            <person name="Butlin R.K."/>
            <person name="Leder E.H."/>
        </authorList>
    </citation>
    <scope>NUCLEOTIDE SEQUENCE [LARGE SCALE GENOMIC DNA]</scope>
    <source>
        <strain evidence="15">Snail1</strain>
        <tissue evidence="15">Muscle</tissue>
    </source>
</reference>
<dbReference type="PROSITE" id="PS01186">
    <property type="entry name" value="EGF_2"/>
    <property type="match status" value="1"/>
</dbReference>
<evidence type="ECO:0000256" key="6">
    <source>
        <dbReference type="PROSITE-ProRule" id="PRU00076"/>
    </source>
</evidence>
<dbReference type="InterPro" id="IPR012314">
    <property type="entry name" value="Pept_M12B_GON-ADAMTSs"/>
</dbReference>
<dbReference type="Proteomes" id="UP001374579">
    <property type="component" value="Unassembled WGS sequence"/>
</dbReference>